<dbReference type="InterPro" id="IPR034746">
    <property type="entry name" value="POTRA"/>
</dbReference>
<protein>
    <submittedName>
        <fullName evidence="7">BamA/TamA family outer membrane protein</fullName>
    </submittedName>
</protein>
<comment type="subcellular location">
    <subcellularLocation>
        <location evidence="1">Membrane</location>
    </subcellularLocation>
</comment>
<evidence type="ECO:0000313" key="8">
    <source>
        <dbReference type="Proteomes" id="UP000518300"/>
    </source>
</evidence>
<evidence type="ECO:0000259" key="6">
    <source>
        <dbReference type="PROSITE" id="PS51779"/>
    </source>
</evidence>
<dbReference type="Gene3D" id="2.40.160.50">
    <property type="entry name" value="membrane protein fhac: a member of the omp85/tpsb transporter family"/>
    <property type="match status" value="1"/>
</dbReference>
<dbReference type="Proteomes" id="UP000518300">
    <property type="component" value="Unassembled WGS sequence"/>
</dbReference>
<evidence type="ECO:0000256" key="3">
    <source>
        <dbReference type="ARBA" id="ARBA00022729"/>
    </source>
</evidence>
<dbReference type="Gene3D" id="3.10.20.310">
    <property type="entry name" value="membrane protein fhac"/>
    <property type="match status" value="3"/>
</dbReference>
<evidence type="ECO:0000313" key="7">
    <source>
        <dbReference type="EMBL" id="NMO23258.1"/>
    </source>
</evidence>
<gene>
    <name evidence="7" type="ORF">HG543_51615</name>
</gene>
<dbReference type="EMBL" id="JABBJJ010000565">
    <property type="protein sequence ID" value="NMO23258.1"/>
    <property type="molecule type" value="Genomic_DNA"/>
</dbReference>
<sequence>MTGERHPTLAAARRSRNATLSPRLSCKERVSRGPSGYERSVAAALPRTLRLATAAALLLAASCATTQERPPGPKVNDLDIRGTDDISEGDIKDRILTSETPWWGFWPFGGPRYFDANAWQADLRRIQRYYQAQGYYEAEVVSAEVKQQGTNAVSLQVDVKEGEPTRVAADIDPAVLDGLPPEFRDEHRARVLADLPLKKGDIFREAAWEETKALIEDRLHELGYAEAEVGGEVRVDLATREAIIELKINPGLRYRFGNTFVATDANPQVPPRRIIEQVQGAIQKGDWYSETRLAEAQARVFRMGVFGAVKVNRGAPDRESGTVPVVVDVREAPFRSVRLGAGVGVDAARQEVRALGEWTHRNFQGGLRRFTVRGRAGYAFIPNILNRDKAGPVFEVTTEFEQPRFLFRDLRLQTSLTAERGLEQAYDFWGGRLQAGVIWQPHPNLSIFPSYNLQIYRLTGRVSADARVPPIVLGCTSTSGQCYTALSFVEVAAAWDRRDDPIAPREGYYLAMSVQKGGGPLFGGYEYVRLLPDVRYFQPLDADRRLILAVKVRMGTLNPANNSPTSIVTRFFSGGATAMRGFNGQRLSPLTALPTQVDEDGDGIPEAVTQNAQWDTVPVGGNSLFESALELRYQLTDSLMVAAFYDSGLVGITNFSAKGPRLFGPDHYHALGMGLRYLTVVGPIRLDIARRLNIGRGLPVTTPGYIYPDSGGCFGLGSSWRINGPRTRGATYAGAPEGLCALHLSIGEAF</sequence>
<dbReference type="GO" id="GO:0019867">
    <property type="term" value="C:outer membrane"/>
    <property type="evidence" value="ECO:0007669"/>
    <property type="project" value="InterPro"/>
</dbReference>
<dbReference type="InterPro" id="IPR039910">
    <property type="entry name" value="D15-like"/>
</dbReference>
<evidence type="ECO:0000256" key="5">
    <source>
        <dbReference type="ARBA" id="ARBA00023237"/>
    </source>
</evidence>
<keyword evidence="2" id="KW-0812">Transmembrane</keyword>
<keyword evidence="3" id="KW-0732">Signal</keyword>
<proteinExistence type="predicted"/>
<name>A0A848LYI5_9BACT</name>
<reference evidence="7 8" key="1">
    <citation type="submission" date="2020-04" db="EMBL/GenBank/DDBJ databases">
        <title>Draft genome of Pyxidicoccus fallax type strain.</title>
        <authorList>
            <person name="Whitworth D.E."/>
        </authorList>
    </citation>
    <scope>NUCLEOTIDE SEQUENCE [LARGE SCALE GENOMIC DNA]</scope>
    <source>
        <strain evidence="7 8">DSM 14698</strain>
    </source>
</reference>
<organism evidence="7 8">
    <name type="scientific">Pyxidicoccus fallax</name>
    <dbReference type="NCBI Taxonomy" id="394095"/>
    <lineage>
        <taxon>Bacteria</taxon>
        <taxon>Pseudomonadati</taxon>
        <taxon>Myxococcota</taxon>
        <taxon>Myxococcia</taxon>
        <taxon>Myxococcales</taxon>
        <taxon>Cystobacterineae</taxon>
        <taxon>Myxococcaceae</taxon>
        <taxon>Pyxidicoccus</taxon>
    </lineage>
</organism>
<keyword evidence="4" id="KW-0472">Membrane</keyword>
<dbReference type="PROSITE" id="PS51779">
    <property type="entry name" value="POTRA"/>
    <property type="match status" value="1"/>
</dbReference>
<comment type="caution">
    <text evidence="7">The sequence shown here is derived from an EMBL/GenBank/DDBJ whole genome shotgun (WGS) entry which is preliminary data.</text>
</comment>
<dbReference type="PANTHER" id="PTHR12815:SF47">
    <property type="entry name" value="TRANSLOCATION AND ASSEMBLY MODULE SUBUNIT TAMA"/>
    <property type="match status" value="1"/>
</dbReference>
<feature type="domain" description="POTRA" evidence="6">
    <location>
        <begin position="73"/>
        <end position="162"/>
    </location>
</feature>
<accession>A0A848LYI5</accession>
<dbReference type="InterPro" id="IPR010827">
    <property type="entry name" value="BamA/TamA_POTRA"/>
</dbReference>
<dbReference type="InterPro" id="IPR000184">
    <property type="entry name" value="Bac_surfAg_D15"/>
</dbReference>
<evidence type="ECO:0000256" key="1">
    <source>
        <dbReference type="ARBA" id="ARBA00004370"/>
    </source>
</evidence>
<dbReference type="PANTHER" id="PTHR12815">
    <property type="entry name" value="SORTING AND ASSEMBLY MACHINERY SAMM50 PROTEIN FAMILY MEMBER"/>
    <property type="match status" value="1"/>
</dbReference>
<dbReference type="Pfam" id="PF01103">
    <property type="entry name" value="Omp85"/>
    <property type="match status" value="1"/>
</dbReference>
<keyword evidence="8" id="KW-1185">Reference proteome</keyword>
<evidence type="ECO:0000256" key="4">
    <source>
        <dbReference type="ARBA" id="ARBA00023136"/>
    </source>
</evidence>
<keyword evidence="5" id="KW-0998">Cell outer membrane</keyword>
<dbReference type="AlphaFoldDB" id="A0A848LYI5"/>
<dbReference type="Pfam" id="PF07244">
    <property type="entry name" value="POTRA"/>
    <property type="match status" value="3"/>
</dbReference>
<evidence type="ECO:0000256" key="2">
    <source>
        <dbReference type="ARBA" id="ARBA00022692"/>
    </source>
</evidence>